<keyword evidence="4 6" id="KW-0456">Lyase</keyword>
<dbReference type="EC" id="4.1.2.14" evidence="6"/>
<evidence type="ECO:0000313" key="6">
    <source>
        <dbReference type="EMBL" id="AJI21184.1"/>
    </source>
</evidence>
<dbReference type="InterPro" id="IPR013785">
    <property type="entry name" value="Aldolase_TIM"/>
</dbReference>
<proteinExistence type="inferred from homology"/>
<dbReference type="KEGG" id="bmeg:BG04_583"/>
<dbReference type="SUPFAM" id="SSF51569">
    <property type="entry name" value="Aldolase"/>
    <property type="match status" value="1"/>
</dbReference>
<comment type="similarity">
    <text evidence="2">Belongs to the KHG/KDPG aldolase family.</text>
</comment>
<dbReference type="CDD" id="cd00452">
    <property type="entry name" value="KDPG_aldolase"/>
    <property type="match status" value="1"/>
</dbReference>
<dbReference type="PANTHER" id="PTHR30246">
    <property type="entry name" value="2-KETO-3-DEOXY-6-PHOSPHOGLUCONATE ALDOLASE"/>
    <property type="match status" value="1"/>
</dbReference>
<protein>
    <submittedName>
        <fullName evidence="6">2-dehydro-3-deoxyphosphogluconate aldolase/4-hydroxy-2-oxoglutarate aldolase family protein</fullName>
        <ecNumber evidence="6">4.1.2.14</ecNumber>
    </submittedName>
</protein>
<dbReference type="Gene3D" id="3.20.20.70">
    <property type="entry name" value="Aldolase class I"/>
    <property type="match status" value="1"/>
</dbReference>
<sequence length="220" mass="23138">MTDSLSHLLEHKIVAIIRGAKPQDVVKIASALNDGGVKNIEITLNSPDALSAIKEVSTELGDQVLVGAGTVLDPETARSAILAGAKFILSPTVNTETIKLTKRYGAVSIPGAFSPTEILTAFENGGDIIKVFPARLGASYIKDIRGPLPHIPLLPTGGVSLDNIQEFEEAGAVGFGIGSSLVDTNREITHAYLQELTQKAKAYVAAVNGITKGGKLHENY</sequence>
<dbReference type="HOGENOM" id="CLU_077795_2_0_9"/>
<evidence type="ECO:0000256" key="4">
    <source>
        <dbReference type="ARBA" id="ARBA00023239"/>
    </source>
</evidence>
<gene>
    <name evidence="6" type="primary">eda</name>
    <name evidence="6" type="ORF">BG04_583</name>
</gene>
<comment type="pathway">
    <text evidence="1">Carbohydrate acid metabolism.</text>
</comment>
<name>A0A0B6AMW2_PRIM2</name>
<dbReference type="PANTHER" id="PTHR30246:SF1">
    <property type="entry name" value="2-DEHYDRO-3-DEOXY-6-PHOSPHOGALACTONATE ALDOLASE-RELATED"/>
    <property type="match status" value="1"/>
</dbReference>
<comment type="subunit">
    <text evidence="3">Homotrimer.</text>
</comment>
<dbReference type="GO" id="GO:0008675">
    <property type="term" value="F:2-dehydro-3-deoxy-phosphogluconate aldolase activity"/>
    <property type="evidence" value="ECO:0007669"/>
    <property type="project" value="UniProtKB-EC"/>
</dbReference>
<dbReference type="Proteomes" id="UP000031829">
    <property type="component" value="Chromosome"/>
</dbReference>
<evidence type="ECO:0000256" key="5">
    <source>
        <dbReference type="ARBA" id="ARBA00023277"/>
    </source>
</evidence>
<evidence type="ECO:0000256" key="3">
    <source>
        <dbReference type="ARBA" id="ARBA00011233"/>
    </source>
</evidence>
<dbReference type="InterPro" id="IPR000887">
    <property type="entry name" value="Aldlse_KDPG_KHG"/>
</dbReference>
<dbReference type="Pfam" id="PF01081">
    <property type="entry name" value="Aldolase"/>
    <property type="match status" value="1"/>
</dbReference>
<reference evidence="6 7" key="1">
    <citation type="journal article" date="2015" name="Genome Announc.">
        <title>Complete genome sequences for 35 biothreat assay-relevant bacillus species.</title>
        <authorList>
            <person name="Johnson S.L."/>
            <person name="Daligault H.E."/>
            <person name="Davenport K.W."/>
            <person name="Jaissle J."/>
            <person name="Frey K.G."/>
            <person name="Ladner J.T."/>
            <person name="Broomall S.M."/>
            <person name="Bishop-Lilly K.A."/>
            <person name="Bruce D.C."/>
            <person name="Gibbons H.S."/>
            <person name="Coyne S.R."/>
            <person name="Lo C.C."/>
            <person name="Meincke L."/>
            <person name="Munk A.C."/>
            <person name="Koroleva G.I."/>
            <person name="Rosenzweig C.N."/>
            <person name="Palacios G.F."/>
            <person name="Redden C.L."/>
            <person name="Minogue T.D."/>
            <person name="Chain P.S."/>
        </authorList>
    </citation>
    <scope>NUCLEOTIDE SEQUENCE [LARGE SCALE GENOMIC DNA]</scope>
    <source>
        <strain evidence="7">ATCC 14581 / DSM 32 / JCM 2506 / NBRC 15308 / NCIMB 9376 / NCTC 10342 / NRRL B-14308 / VKM B-512</strain>
    </source>
</reference>
<evidence type="ECO:0000256" key="2">
    <source>
        <dbReference type="ARBA" id="ARBA00006906"/>
    </source>
</evidence>
<accession>A0A0B6AMW2</accession>
<dbReference type="EMBL" id="CP009920">
    <property type="protein sequence ID" value="AJI21184.1"/>
    <property type="molecule type" value="Genomic_DNA"/>
</dbReference>
<evidence type="ECO:0000256" key="1">
    <source>
        <dbReference type="ARBA" id="ARBA00004761"/>
    </source>
</evidence>
<dbReference type="GeneID" id="93644083"/>
<organism evidence="6 7">
    <name type="scientific">Priestia megaterium (strain ATCC 14581 / DSM 32 / CCUG 1817 / JCM 2506 / NBRC 15308 / NCIMB 9376 / NCTC 10342 / NRRL B-14308 / VKM B-512 / Ford 19)</name>
    <name type="common">Bacillus megaterium</name>
    <dbReference type="NCBI Taxonomy" id="1348623"/>
    <lineage>
        <taxon>Bacteria</taxon>
        <taxon>Bacillati</taxon>
        <taxon>Bacillota</taxon>
        <taxon>Bacilli</taxon>
        <taxon>Bacillales</taxon>
        <taxon>Bacillaceae</taxon>
        <taxon>Priestia</taxon>
    </lineage>
</organism>
<dbReference type="RefSeq" id="WP_034649893.1">
    <property type="nucleotide sequence ID" value="NZ_BCVB01000012.1"/>
</dbReference>
<dbReference type="NCBIfam" id="TIGR01182">
    <property type="entry name" value="eda"/>
    <property type="match status" value="1"/>
</dbReference>
<dbReference type="AlphaFoldDB" id="A0A0B6AMW2"/>
<evidence type="ECO:0000313" key="7">
    <source>
        <dbReference type="Proteomes" id="UP000031829"/>
    </source>
</evidence>
<keyword evidence="5" id="KW-0119">Carbohydrate metabolism</keyword>